<dbReference type="EMBL" id="RIBY02002089">
    <property type="protein sequence ID" value="KAH9825716.1"/>
    <property type="molecule type" value="Genomic_DNA"/>
</dbReference>
<feature type="compositionally biased region" description="Pro residues" evidence="1">
    <location>
        <begin position="1"/>
        <end position="11"/>
    </location>
</feature>
<proteinExistence type="predicted"/>
<feature type="region of interest" description="Disordered" evidence="1">
    <location>
        <begin position="1"/>
        <end position="60"/>
    </location>
</feature>
<sequence>MSTSAPTPPRADTPTDFREDLTADTPPDVNKDTPPDSSKDTTNTDRHKETPPPTDHNPTTDTQAIILVTPLPHPTDPLISLQRLQIPTHHLTTLIPPTDWHTSAITTHLGLPLKLARYPLLSPAANKIPNPCMIGFSMCCEGDEFGKVAWTKVLGAVAVARVDGADVGVEEVADVVRYVNFWGRG</sequence>
<protein>
    <submittedName>
        <fullName evidence="2">Uncharacterized protein</fullName>
    </submittedName>
</protein>
<reference evidence="2 3" key="2">
    <citation type="journal article" date="2021" name="Curr. Genet.">
        <title>Genetic response to nitrogen starvation in the aggressive Eucalyptus foliar pathogen Teratosphaeria destructans.</title>
        <authorList>
            <person name="Havenga M."/>
            <person name="Wingfield B.D."/>
            <person name="Wingfield M.J."/>
            <person name="Dreyer L.L."/>
            <person name="Roets F."/>
            <person name="Aylward J."/>
        </authorList>
    </citation>
    <scope>NUCLEOTIDE SEQUENCE [LARGE SCALE GENOMIC DNA]</scope>
    <source>
        <strain evidence="2">CMW44962</strain>
    </source>
</reference>
<accession>A0A9W7SNM6</accession>
<dbReference type="Proteomes" id="UP001138500">
    <property type="component" value="Unassembled WGS sequence"/>
</dbReference>
<evidence type="ECO:0000313" key="2">
    <source>
        <dbReference type="EMBL" id="KAH9825716.1"/>
    </source>
</evidence>
<keyword evidence="3" id="KW-1185">Reference proteome</keyword>
<name>A0A9W7SNM6_9PEZI</name>
<comment type="caution">
    <text evidence="2">The sequence shown here is derived from an EMBL/GenBank/DDBJ whole genome shotgun (WGS) entry which is preliminary data.</text>
</comment>
<feature type="compositionally biased region" description="Basic and acidic residues" evidence="1">
    <location>
        <begin position="29"/>
        <end position="50"/>
    </location>
</feature>
<evidence type="ECO:0000313" key="3">
    <source>
        <dbReference type="Proteomes" id="UP001138500"/>
    </source>
</evidence>
<dbReference type="AlphaFoldDB" id="A0A9W7SNM6"/>
<evidence type="ECO:0000256" key="1">
    <source>
        <dbReference type="SAM" id="MobiDB-lite"/>
    </source>
</evidence>
<gene>
    <name evidence="2" type="ORF">Tdes44962_MAKER00646</name>
</gene>
<reference evidence="2 3" key="1">
    <citation type="journal article" date="2018" name="IMA Fungus">
        <title>IMA Genome-F 10: Nine draft genome sequences of Claviceps purpurea s.lat., including C. arundinis, C. humidiphila, and C. cf. spartinae, pseudomolecules for the pitch canker pathogen Fusarium circinatum, draft genome of Davidsoniella eucalypti, Grosmannia galeiformis, Quambalaria eucalypti, and Teratosphaeria destructans.</title>
        <authorList>
            <person name="Wingfield B.D."/>
            <person name="Liu M."/>
            <person name="Nguyen H.D."/>
            <person name="Lane F.A."/>
            <person name="Morgan S.W."/>
            <person name="De Vos L."/>
            <person name="Wilken P.M."/>
            <person name="Duong T.A."/>
            <person name="Aylward J."/>
            <person name="Coetzee M.P."/>
            <person name="Dadej K."/>
            <person name="De Beer Z.W."/>
            <person name="Findlay W."/>
            <person name="Havenga M."/>
            <person name="Kolarik M."/>
            <person name="Menzies J.G."/>
            <person name="Naidoo K."/>
            <person name="Pochopski O."/>
            <person name="Shoukouhi P."/>
            <person name="Santana Q.C."/>
            <person name="Seifert K.A."/>
            <person name="Soal N."/>
            <person name="Steenkamp E.T."/>
            <person name="Tatham C.T."/>
            <person name="van der Nest M.A."/>
            <person name="Wingfield M.J."/>
        </authorList>
    </citation>
    <scope>NUCLEOTIDE SEQUENCE [LARGE SCALE GENOMIC DNA]</scope>
    <source>
        <strain evidence="2">CMW44962</strain>
    </source>
</reference>
<organism evidence="2 3">
    <name type="scientific">Teratosphaeria destructans</name>
    <dbReference type="NCBI Taxonomy" id="418781"/>
    <lineage>
        <taxon>Eukaryota</taxon>
        <taxon>Fungi</taxon>
        <taxon>Dikarya</taxon>
        <taxon>Ascomycota</taxon>
        <taxon>Pezizomycotina</taxon>
        <taxon>Dothideomycetes</taxon>
        <taxon>Dothideomycetidae</taxon>
        <taxon>Mycosphaerellales</taxon>
        <taxon>Teratosphaeriaceae</taxon>
        <taxon>Teratosphaeria</taxon>
    </lineage>
</organism>